<dbReference type="Gene3D" id="6.10.10.80">
    <property type="entry name" value="Small, acid-soluble spore protein, alpha/beta type-like"/>
    <property type="match status" value="1"/>
</dbReference>
<dbReference type="STRING" id="1121421.SAMN02745123_00685"/>
<organism evidence="3 4">
    <name type="scientific">Desulforamulus aeronauticus DSM 10349</name>
    <dbReference type="NCBI Taxonomy" id="1121421"/>
    <lineage>
        <taxon>Bacteria</taxon>
        <taxon>Bacillati</taxon>
        <taxon>Bacillota</taxon>
        <taxon>Clostridia</taxon>
        <taxon>Eubacteriales</taxon>
        <taxon>Peptococcaceae</taxon>
        <taxon>Desulforamulus</taxon>
    </lineage>
</organism>
<comment type="function">
    <text evidence="1">SASP are bound to spore DNA. They are double-stranded DNA-binding proteins that cause DNA to change to an a-like conformation. They protect the DNA backbone from chemical and enzymatic cleavage and are thus involved in dormant spore's high resistance to UV light.</text>
</comment>
<gene>
    <name evidence="3" type="ORF">SAMN02745123_00685</name>
</gene>
<dbReference type="InterPro" id="IPR001448">
    <property type="entry name" value="SASP_alpha/beta-type"/>
</dbReference>
<name>A0A1M6PN99_9FIRM</name>
<keyword evidence="4" id="KW-1185">Reference proteome</keyword>
<dbReference type="AlphaFoldDB" id="A0A1M6PN99"/>
<dbReference type="Pfam" id="PF00269">
    <property type="entry name" value="SASP"/>
    <property type="match status" value="1"/>
</dbReference>
<proteinExistence type="predicted"/>
<feature type="region of interest" description="Disordered" evidence="2">
    <location>
        <begin position="1"/>
        <end position="27"/>
    </location>
</feature>
<dbReference type="GO" id="GO:0006265">
    <property type="term" value="P:DNA topological change"/>
    <property type="evidence" value="ECO:0007669"/>
    <property type="project" value="InterPro"/>
</dbReference>
<dbReference type="OrthoDB" id="1708261at2"/>
<protein>
    <submittedName>
        <fullName evidence="3">Small, acid-soluble spore protein, alpha/beta type</fullName>
    </submittedName>
</protein>
<dbReference type="EMBL" id="FRAR01000006">
    <property type="protein sequence ID" value="SHK09358.1"/>
    <property type="molecule type" value="Genomic_DNA"/>
</dbReference>
<dbReference type="GO" id="GO:0003690">
    <property type="term" value="F:double-stranded DNA binding"/>
    <property type="evidence" value="ECO:0007669"/>
    <property type="project" value="InterPro"/>
</dbReference>
<evidence type="ECO:0000313" key="4">
    <source>
        <dbReference type="Proteomes" id="UP000183997"/>
    </source>
</evidence>
<evidence type="ECO:0000256" key="2">
    <source>
        <dbReference type="SAM" id="MobiDB-lite"/>
    </source>
</evidence>
<evidence type="ECO:0000256" key="1">
    <source>
        <dbReference type="ARBA" id="ARBA00003863"/>
    </source>
</evidence>
<dbReference type="InterPro" id="IPR038300">
    <property type="entry name" value="SASP_sf_alpha/beta"/>
</dbReference>
<reference evidence="4" key="1">
    <citation type="submission" date="2016-11" db="EMBL/GenBank/DDBJ databases">
        <authorList>
            <person name="Varghese N."/>
            <person name="Submissions S."/>
        </authorList>
    </citation>
    <scope>NUCLEOTIDE SEQUENCE [LARGE SCALE GENOMIC DNA]</scope>
    <source>
        <strain evidence="4">DSM 10349</strain>
    </source>
</reference>
<dbReference type="Proteomes" id="UP000183997">
    <property type="component" value="Unassembled WGS sequence"/>
</dbReference>
<accession>A0A1M6PN99</accession>
<evidence type="ECO:0000313" key="3">
    <source>
        <dbReference type="EMBL" id="SHK09358.1"/>
    </source>
</evidence>
<sequence>MEISQETKSSRQNKRPDKKEKKPTPMDLLKLEIAGELGLSDKVKQEGWGGLTSAESGRIGGIITQRAKKGLIDLTALRSTNSSETPL</sequence>
<feature type="compositionally biased region" description="Basic and acidic residues" evidence="2">
    <location>
        <begin position="14"/>
        <end position="24"/>
    </location>
</feature>